<protein>
    <submittedName>
        <fullName evidence="3">Uncharacterized protein</fullName>
    </submittedName>
</protein>
<reference evidence="3" key="1">
    <citation type="journal article" date="2023" name="Mol. Phylogenet. Evol.">
        <title>Genome-scale phylogeny and comparative genomics of the fungal order Sordariales.</title>
        <authorList>
            <person name="Hensen N."/>
            <person name="Bonometti L."/>
            <person name="Westerberg I."/>
            <person name="Brannstrom I.O."/>
            <person name="Guillou S."/>
            <person name="Cros-Aarteil S."/>
            <person name="Calhoun S."/>
            <person name="Haridas S."/>
            <person name="Kuo A."/>
            <person name="Mondo S."/>
            <person name="Pangilinan J."/>
            <person name="Riley R."/>
            <person name="LaButti K."/>
            <person name="Andreopoulos B."/>
            <person name="Lipzen A."/>
            <person name="Chen C."/>
            <person name="Yan M."/>
            <person name="Daum C."/>
            <person name="Ng V."/>
            <person name="Clum A."/>
            <person name="Steindorff A."/>
            <person name="Ohm R.A."/>
            <person name="Martin F."/>
            <person name="Silar P."/>
            <person name="Natvig D.O."/>
            <person name="Lalanne C."/>
            <person name="Gautier V."/>
            <person name="Ament-Velasquez S.L."/>
            <person name="Kruys A."/>
            <person name="Hutchinson M.I."/>
            <person name="Powell A.J."/>
            <person name="Barry K."/>
            <person name="Miller A.N."/>
            <person name="Grigoriev I.V."/>
            <person name="Debuchy R."/>
            <person name="Gladieux P."/>
            <person name="Hiltunen Thoren M."/>
            <person name="Johannesson H."/>
        </authorList>
    </citation>
    <scope>NUCLEOTIDE SEQUENCE</scope>
    <source>
        <strain evidence="3">PSN293</strain>
    </source>
</reference>
<feature type="region of interest" description="Disordered" evidence="1">
    <location>
        <begin position="51"/>
        <end position="93"/>
    </location>
</feature>
<proteinExistence type="predicted"/>
<keyword evidence="2" id="KW-0472">Membrane</keyword>
<dbReference type="AlphaFoldDB" id="A0AAN6YBB2"/>
<reference evidence="3" key="2">
    <citation type="submission" date="2023-05" db="EMBL/GenBank/DDBJ databases">
        <authorList>
            <consortium name="Lawrence Berkeley National Laboratory"/>
            <person name="Steindorff A."/>
            <person name="Hensen N."/>
            <person name="Bonometti L."/>
            <person name="Westerberg I."/>
            <person name="Brannstrom I.O."/>
            <person name="Guillou S."/>
            <person name="Cros-Aarteil S."/>
            <person name="Calhoun S."/>
            <person name="Haridas S."/>
            <person name="Kuo A."/>
            <person name="Mondo S."/>
            <person name="Pangilinan J."/>
            <person name="Riley R."/>
            <person name="Labutti K."/>
            <person name="Andreopoulos B."/>
            <person name="Lipzen A."/>
            <person name="Chen C."/>
            <person name="Yanf M."/>
            <person name="Daum C."/>
            <person name="Ng V."/>
            <person name="Clum A."/>
            <person name="Ohm R."/>
            <person name="Martin F."/>
            <person name="Silar P."/>
            <person name="Natvig D."/>
            <person name="Lalanne C."/>
            <person name="Gautier V."/>
            <person name="Ament-Velasquez S.L."/>
            <person name="Kruys A."/>
            <person name="Hutchinson M.I."/>
            <person name="Powell A.J."/>
            <person name="Barry K."/>
            <person name="Miller A.N."/>
            <person name="Grigoriev I.V."/>
            <person name="Debuchy R."/>
            <person name="Gladieux P."/>
            <person name="Thoren M.H."/>
            <person name="Johannesson H."/>
        </authorList>
    </citation>
    <scope>NUCLEOTIDE SEQUENCE</scope>
    <source>
        <strain evidence="3">PSN293</strain>
    </source>
</reference>
<dbReference type="Proteomes" id="UP001301769">
    <property type="component" value="Unassembled WGS sequence"/>
</dbReference>
<keyword evidence="2" id="KW-0812">Transmembrane</keyword>
<evidence type="ECO:0000313" key="4">
    <source>
        <dbReference type="Proteomes" id="UP001301769"/>
    </source>
</evidence>
<gene>
    <name evidence="3" type="ORF">QBC37DRAFT_418442</name>
</gene>
<name>A0AAN6YBB2_9PEZI</name>
<sequence length="128" mass="14214">MEVFPTVQPSRIALSVCLLAWHNTLYSGMLGNFIMSSLDRSFPYYTALMKPDAPSESSFSQVITDRSDTSTSGSSDLSCSPATRPKLSTSRSRWSTLSLRIPRLGRSNYHERSFLPLGQIACPEDMDV</sequence>
<feature type="transmembrane region" description="Helical" evidence="2">
    <location>
        <begin position="12"/>
        <end position="35"/>
    </location>
</feature>
<evidence type="ECO:0000256" key="2">
    <source>
        <dbReference type="SAM" id="Phobius"/>
    </source>
</evidence>
<feature type="compositionally biased region" description="Low complexity" evidence="1">
    <location>
        <begin position="69"/>
        <end position="80"/>
    </location>
</feature>
<dbReference type="EMBL" id="MU858075">
    <property type="protein sequence ID" value="KAK4215894.1"/>
    <property type="molecule type" value="Genomic_DNA"/>
</dbReference>
<organism evidence="3 4">
    <name type="scientific">Rhypophila decipiens</name>
    <dbReference type="NCBI Taxonomy" id="261697"/>
    <lineage>
        <taxon>Eukaryota</taxon>
        <taxon>Fungi</taxon>
        <taxon>Dikarya</taxon>
        <taxon>Ascomycota</taxon>
        <taxon>Pezizomycotina</taxon>
        <taxon>Sordariomycetes</taxon>
        <taxon>Sordariomycetidae</taxon>
        <taxon>Sordariales</taxon>
        <taxon>Naviculisporaceae</taxon>
        <taxon>Rhypophila</taxon>
    </lineage>
</organism>
<accession>A0AAN6YBB2</accession>
<keyword evidence="4" id="KW-1185">Reference proteome</keyword>
<evidence type="ECO:0000256" key="1">
    <source>
        <dbReference type="SAM" id="MobiDB-lite"/>
    </source>
</evidence>
<keyword evidence="2" id="KW-1133">Transmembrane helix</keyword>
<evidence type="ECO:0000313" key="3">
    <source>
        <dbReference type="EMBL" id="KAK4215894.1"/>
    </source>
</evidence>
<comment type="caution">
    <text evidence="3">The sequence shown here is derived from an EMBL/GenBank/DDBJ whole genome shotgun (WGS) entry which is preliminary data.</text>
</comment>